<dbReference type="PANTHER" id="PTHR24348:SF22">
    <property type="entry name" value="NON-SPECIFIC SERINE_THREONINE PROTEIN KINASE"/>
    <property type="match status" value="1"/>
</dbReference>
<accession>R0MM31</accession>
<organism evidence="8 9">
    <name type="scientific">Nosema bombycis (strain CQ1 / CVCC 102059)</name>
    <name type="common">Microsporidian parasite</name>
    <name type="synonym">Pebrine of silkworm</name>
    <dbReference type="NCBI Taxonomy" id="578461"/>
    <lineage>
        <taxon>Eukaryota</taxon>
        <taxon>Fungi</taxon>
        <taxon>Fungi incertae sedis</taxon>
        <taxon>Microsporidia</taxon>
        <taxon>Nosematidae</taxon>
        <taxon>Nosema</taxon>
    </lineage>
</organism>
<dbReference type="GO" id="GO:0010506">
    <property type="term" value="P:regulation of autophagy"/>
    <property type="evidence" value="ECO:0007669"/>
    <property type="project" value="InterPro"/>
</dbReference>
<keyword evidence="3" id="KW-0547">Nucleotide-binding</keyword>
<dbReference type="EMBL" id="KB908962">
    <property type="protein sequence ID" value="EOB13873.1"/>
    <property type="molecule type" value="Genomic_DNA"/>
</dbReference>
<dbReference type="EC" id="2.7.11.1" evidence="1"/>
<sequence>MPTKYEKLNIYYILKIGRATQYRLRYYVRRYYKRFIMCILLLSIVVLLMFFILFTNKIFSSAKRASMEKEIYNYINKTMDEILKHKTRVKQNSEFAKLDPPLPILPLKMTLSTAVFLCKNTTPNTILKRAILNKKAPIYEDEIALRLNHPNMVKSIKSERTTFENSNGEKQTLIWLYMEYLPIKVTFKTVNKDEDILRTIARDILIGLDYLHKQNIAHLDLKIANIMGDDKKGEIIYKIIDFGYARHMKNGEIKIPTKNYGTFPYKPPEIVLHNIHSIKSDIWCLGAIILFLRNGKTPFYDSKGNKQTDKYKEFIKGNITIPLERDASKEIKDFITSCLQLDKDRRPTAKELLSHKFITGNEDGIMYHSSSEQDSNFYSDEETLDIDWL</sequence>
<proteinExistence type="predicted"/>
<dbReference type="PROSITE" id="PS50011">
    <property type="entry name" value="PROTEIN_KINASE_DOM"/>
    <property type="match status" value="1"/>
</dbReference>
<dbReference type="OMA" id="IMGQTEN"/>
<dbReference type="PANTHER" id="PTHR24348">
    <property type="entry name" value="SERINE/THREONINE-PROTEIN KINASE UNC-51-RELATED"/>
    <property type="match status" value="1"/>
</dbReference>
<dbReference type="Gene3D" id="1.10.510.10">
    <property type="entry name" value="Transferase(Phosphotransferase) domain 1"/>
    <property type="match status" value="1"/>
</dbReference>
<dbReference type="AlphaFoldDB" id="R0MM31"/>
<dbReference type="GO" id="GO:0000045">
    <property type="term" value="P:autophagosome assembly"/>
    <property type="evidence" value="ECO:0007669"/>
    <property type="project" value="TreeGrafter"/>
</dbReference>
<keyword evidence="9" id="KW-1185">Reference proteome</keyword>
<dbReference type="GO" id="GO:0004674">
    <property type="term" value="F:protein serine/threonine kinase activity"/>
    <property type="evidence" value="ECO:0007669"/>
    <property type="project" value="UniProtKB-EC"/>
</dbReference>
<keyword evidence="6" id="KW-0472">Membrane</keyword>
<feature type="domain" description="Protein kinase" evidence="7">
    <location>
        <begin position="72"/>
        <end position="358"/>
    </location>
</feature>
<dbReference type="InterPro" id="IPR045269">
    <property type="entry name" value="Atg1-like"/>
</dbReference>
<dbReference type="SUPFAM" id="SSF56112">
    <property type="entry name" value="Protein kinase-like (PK-like)"/>
    <property type="match status" value="1"/>
</dbReference>
<dbReference type="GO" id="GO:0000407">
    <property type="term" value="C:phagophore assembly site"/>
    <property type="evidence" value="ECO:0007669"/>
    <property type="project" value="TreeGrafter"/>
</dbReference>
<evidence type="ECO:0000313" key="9">
    <source>
        <dbReference type="Proteomes" id="UP000016927"/>
    </source>
</evidence>
<dbReference type="GO" id="GO:0005829">
    <property type="term" value="C:cytosol"/>
    <property type="evidence" value="ECO:0007669"/>
    <property type="project" value="TreeGrafter"/>
</dbReference>
<dbReference type="OrthoDB" id="266718at2759"/>
<keyword evidence="4 8" id="KW-0418">Kinase</keyword>
<protein>
    <recommendedName>
        <fullName evidence="1">non-specific serine/threonine protein kinase</fullName>
        <ecNumber evidence="1">2.7.11.1</ecNumber>
    </recommendedName>
</protein>
<dbReference type="GO" id="GO:0005776">
    <property type="term" value="C:autophagosome"/>
    <property type="evidence" value="ECO:0007669"/>
    <property type="project" value="TreeGrafter"/>
</dbReference>
<evidence type="ECO:0000256" key="1">
    <source>
        <dbReference type="ARBA" id="ARBA00012513"/>
    </source>
</evidence>
<evidence type="ECO:0000313" key="8">
    <source>
        <dbReference type="EMBL" id="EOB13873.1"/>
    </source>
</evidence>
<dbReference type="GO" id="GO:0016020">
    <property type="term" value="C:membrane"/>
    <property type="evidence" value="ECO:0007669"/>
    <property type="project" value="TreeGrafter"/>
</dbReference>
<dbReference type="GO" id="GO:0005524">
    <property type="term" value="F:ATP binding"/>
    <property type="evidence" value="ECO:0007669"/>
    <property type="project" value="UniProtKB-KW"/>
</dbReference>
<evidence type="ECO:0000259" key="7">
    <source>
        <dbReference type="PROSITE" id="PS50011"/>
    </source>
</evidence>
<dbReference type="Proteomes" id="UP000016927">
    <property type="component" value="Unassembled WGS sequence"/>
</dbReference>
<keyword evidence="5" id="KW-0067">ATP-binding</keyword>
<gene>
    <name evidence="8" type="primary">ANP1</name>
    <name evidence="8" type="ORF">NBO_54g0019</name>
</gene>
<dbReference type="STRING" id="578461.R0MM31"/>
<keyword evidence="6" id="KW-1133">Transmembrane helix</keyword>
<feature type="transmembrane region" description="Helical" evidence="6">
    <location>
        <begin position="35"/>
        <end position="54"/>
    </location>
</feature>
<dbReference type="InterPro" id="IPR011009">
    <property type="entry name" value="Kinase-like_dom_sf"/>
</dbReference>
<keyword evidence="2" id="KW-0808">Transferase</keyword>
<name>R0MM31_NOSB1</name>
<dbReference type="HOGENOM" id="CLU_065009_0_0_1"/>
<reference evidence="8 9" key="1">
    <citation type="journal article" date="2013" name="BMC Genomics">
        <title>Comparative genomics of parasitic silkworm microsporidia reveal an association between genome expansion and host adaptation.</title>
        <authorList>
            <person name="Pan G."/>
            <person name="Xu J."/>
            <person name="Li T."/>
            <person name="Xia Q."/>
            <person name="Liu S.L."/>
            <person name="Zhang G."/>
            <person name="Li S."/>
            <person name="Li C."/>
            <person name="Liu H."/>
            <person name="Yang L."/>
            <person name="Liu T."/>
            <person name="Zhang X."/>
            <person name="Wu Z."/>
            <person name="Fan W."/>
            <person name="Dang X."/>
            <person name="Xiang H."/>
            <person name="Tao M."/>
            <person name="Li Y."/>
            <person name="Hu J."/>
            <person name="Li Z."/>
            <person name="Lin L."/>
            <person name="Luo J."/>
            <person name="Geng L."/>
            <person name="Wang L."/>
            <person name="Long M."/>
            <person name="Wan Y."/>
            <person name="He N."/>
            <person name="Zhang Z."/>
            <person name="Lu C."/>
            <person name="Keeling P.J."/>
            <person name="Wang J."/>
            <person name="Xiang Z."/>
            <person name="Zhou Z."/>
        </authorList>
    </citation>
    <scope>NUCLEOTIDE SEQUENCE [LARGE SCALE GENOMIC DNA]</scope>
    <source>
        <strain evidence="9">CQ1 / CVCC 102059</strain>
    </source>
</reference>
<dbReference type="Pfam" id="PF00069">
    <property type="entry name" value="Pkinase"/>
    <property type="match status" value="1"/>
</dbReference>
<evidence type="ECO:0000256" key="6">
    <source>
        <dbReference type="SAM" id="Phobius"/>
    </source>
</evidence>
<dbReference type="SMART" id="SM00220">
    <property type="entry name" value="S_TKc"/>
    <property type="match status" value="1"/>
</dbReference>
<evidence type="ECO:0000256" key="4">
    <source>
        <dbReference type="ARBA" id="ARBA00022777"/>
    </source>
</evidence>
<evidence type="ECO:0000256" key="2">
    <source>
        <dbReference type="ARBA" id="ARBA00022679"/>
    </source>
</evidence>
<keyword evidence="6" id="KW-0812">Transmembrane</keyword>
<evidence type="ECO:0000256" key="5">
    <source>
        <dbReference type="ARBA" id="ARBA00022840"/>
    </source>
</evidence>
<dbReference type="InterPro" id="IPR000719">
    <property type="entry name" value="Prot_kinase_dom"/>
</dbReference>
<evidence type="ECO:0000256" key="3">
    <source>
        <dbReference type="ARBA" id="ARBA00022741"/>
    </source>
</evidence>
<dbReference type="VEuPathDB" id="MicrosporidiaDB:NBO_54g0019"/>